<evidence type="ECO:0000313" key="1">
    <source>
        <dbReference type="EMBL" id="EPD33685.1"/>
    </source>
</evidence>
<proteinExistence type="predicted"/>
<comment type="caution">
    <text evidence="1">The sequence shown here is derived from an EMBL/GenBank/DDBJ whole genome shotgun (WGS) entry which is preliminary data.</text>
</comment>
<dbReference type="EMBL" id="AGZR01000004">
    <property type="protein sequence ID" value="EPD33685.1"/>
    <property type="molecule type" value="Genomic_DNA"/>
</dbReference>
<evidence type="ECO:0000313" key="2">
    <source>
        <dbReference type="Proteomes" id="UP000014417"/>
    </source>
</evidence>
<keyword evidence="2" id="KW-1185">Reference proteome</keyword>
<dbReference type="AlphaFoldDB" id="S2W619"/>
<protein>
    <submittedName>
        <fullName evidence="1">Uncharacterized protein</fullName>
    </submittedName>
</protein>
<name>S2W619_9ACTN</name>
<accession>S2W619</accession>
<dbReference type="Proteomes" id="UP000014417">
    <property type="component" value="Unassembled WGS sequence"/>
</dbReference>
<dbReference type="HOGENOM" id="CLU_1433328_0_0_11"/>
<reference evidence="1 2" key="1">
    <citation type="submission" date="2013-04" db="EMBL/GenBank/DDBJ databases">
        <title>The Genome Sequence of Propionimicrobium lymphophilum ACS-093-V-SCH5.</title>
        <authorList>
            <consortium name="The Broad Institute Genomics Platform"/>
            <person name="Earl A."/>
            <person name="Ward D."/>
            <person name="Feldgarden M."/>
            <person name="Gevers D."/>
            <person name="Saerens B."/>
            <person name="Vaneechoutte M."/>
            <person name="Walker B."/>
            <person name="Young S."/>
            <person name="Zeng Q."/>
            <person name="Gargeya S."/>
            <person name="Fitzgerald M."/>
            <person name="Haas B."/>
            <person name="Abouelleil A."/>
            <person name="Allen A.W."/>
            <person name="Alvarado L."/>
            <person name="Arachchi H.M."/>
            <person name="Berlin A.M."/>
            <person name="Chapman S.B."/>
            <person name="Gainer-Dewar J."/>
            <person name="Goldberg J."/>
            <person name="Griggs A."/>
            <person name="Gujja S."/>
            <person name="Hansen M."/>
            <person name="Howarth C."/>
            <person name="Imamovic A."/>
            <person name="Ireland A."/>
            <person name="Larimer J."/>
            <person name="McCowan C."/>
            <person name="Murphy C."/>
            <person name="Pearson M."/>
            <person name="Poon T.W."/>
            <person name="Priest M."/>
            <person name="Roberts A."/>
            <person name="Saif S."/>
            <person name="Shea T."/>
            <person name="Sisk P."/>
            <person name="Sykes S."/>
            <person name="Wortman J."/>
            <person name="Nusbaum C."/>
            <person name="Birren B."/>
        </authorList>
    </citation>
    <scope>NUCLEOTIDE SEQUENCE [LARGE SCALE GENOMIC DNA]</scope>
    <source>
        <strain evidence="1 2">ACS-093-V-SCH5</strain>
    </source>
</reference>
<gene>
    <name evidence="1" type="ORF">HMPREF9306_00440</name>
</gene>
<organism evidence="1 2">
    <name type="scientific">Propionimicrobium lymphophilum ACS-093-V-SCH5</name>
    <dbReference type="NCBI Taxonomy" id="883161"/>
    <lineage>
        <taxon>Bacteria</taxon>
        <taxon>Bacillati</taxon>
        <taxon>Actinomycetota</taxon>
        <taxon>Actinomycetes</taxon>
        <taxon>Propionibacteriales</taxon>
        <taxon>Propionibacteriaceae</taxon>
        <taxon>Propionimicrobium</taxon>
    </lineage>
</organism>
<sequence>MQEEYTSLIRDNNCHKRKFESRNQARKSQKTLPGESLHTYKCSLCNKYHLGHIPKKVKTGEVASYNFYSWNEEYRPHNSTKRVPKCILEFISQLEASGEIDELGLLIANIIASHYRLNDISPTWREVFSKLPDNVQAQLFTPSSEWTGSKYYWCECVKKTVMEKLRARRWVKFDGTEKSLQCGRKAWGD</sequence>